<keyword evidence="4" id="KW-1185">Reference proteome</keyword>
<evidence type="ECO:0000256" key="2">
    <source>
        <dbReference type="SAM" id="MobiDB-lite"/>
    </source>
</evidence>
<keyword evidence="1" id="KW-0647">Proteasome</keyword>
<accession>A0ABD3KCQ5</accession>
<dbReference type="PANTHER" id="PTHR11599">
    <property type="entry name" value="PROTEASOME SUBUNIT ALPHA/BETA"/>
    <property type="match status" value="1"/>
</dbReference>
<dbReference type="InterPro" id="IPR001353">
    <property type="entry name" value="Proteasome_sua/b"/>
</dbReference>
<comment type="caution">
    <text evidence="3">The sequence shown here is derived from an EMBL/GenBank/DDBJ whole genome shotgun (WGS) entry which is preliminary data.</text>
</comment>
<dbReference type="EMBL" id="JBJKBG010000006">
    <property type="protein sequence ID" value="KAL3734696.1"/>
    <property type="molecule type" value="Genomic_DNA"/>
</dbReference>
<dbReference type="Pfam" id="PF00227">
    <property type="entry name" value="Proteasome"/>
    <property type="match status" value="1"/>
</dbReference>
<dbReference type="Gene3D" id="3.60.20.10">
    <property type="entry name" value="Glutamine Phosphoribosylpyrophosphate, subunit 1, domain 1"/>
    <property type="match status" value="1"/>
</dbReference>
<dbReference type="Proteomes" id="UP001634007">
    <property type="component" value="Unassembled WGS sequence"/>
</dbReference>
<dbReference type="InterPro" id="IPR050115">
    <property type="entry name" value="Proteasome_alpha"/>
</dbReference>
<evidence type="ECO:0000313" key="4">
    <source>
        <dbReference type="Proteomes" id="UP001634007"/>
    </source>
</evidence>
<sequence>MFRNQYNTNVTMWMLAGWLFQVEYAMETINLGSDSPGWELSSRQKKIFKVDNHIGIAIASLTTIGCILSCFMPSECIKHAFIYESPLSIIWLVIQLANKAQPNGVALLVDVLDESGAHLYYSGNYIEHQAFAIRSHSQAAKSYLRLRFENFIDFHQTIRSRISICVVTEVGVGEQFHILDQAKVQQLINAFELMEEEEPQSAEPSPGDQAAVEGEGASPDQAAAPMKI</sequence>
<protein>
    <submittedName>
        <fullName evidence="3">Uncharacterized protein</fullName>
    </submittedName>
</protein>
<dbReference type="SUPFAM" id="SSF56235">
    <property type="entry name" value="N-terminal nucleophile aminohydrolases (Ntn hydrolases)"/>
    <property type="match status" value="1"/>
</dbReference>
<name>A0ABD3KCQ5_EUCGL</name>
<feature type="region of interest" description="Disordered" evidence="2">
    <location>
        <begin position="195"/>
        <end position="228"/>
    </location>
</feature>
<evidence type="ECO:0000313" key="3">
    <source>
        <dbReference type="EMBL" id="KAL3734696.1"/>
    </source>
</evidence>
<organism evidence="3 4">
    <name type="scientific">Eucalyptus globulus</name>
    <name type="common">Tasmanian blue gum</name>
    <dbReference type="NCBI Taxonomy" id="34317"/>
    <lineage>
        <taxon>Eukaryota</taxon>
        <taxon>Viridiplantae</taxon>
        <taxon>Streptophyta</taxon>
        <taxon>Embryophyta</taxon>
        <taxon>Tracheophyta</taxon>
        <taxon>Spermatophyta</taxon>
        <taxon>Magnoliopsida</taxon>
        <taxon>eudicotyledons</taxon>
        <taxon>Gunneridae</taxon>
        <taxon>Pentapetalae</taxon>
        <taxon>rosids</taxon>
        <taxon>malvids</taxon>
        <taxon>Myrtales</taxon>
        <taxon>Myrtaceae</taxon>
        <taxon>Myrtoideae</taxon>
        <taxon>Eucalypteae</taxon>
        <taxon>Eucalyptus</taxon>
    </lineage>
</organism>
<dbReference type="InterPro" id="IPR029055">
    <property type="entry name" value="Ntn_hydrolases_N"/>
</dbReference>
<dbReference type="GO" id="GO:0000502">
    <property type="term" value="C:proteasome complex"/>
    <property type="evidence" value="ECO:0007669"/>
    <property type="project" value="UniProtKB-KW"/>
</dbReference>
<gene>
    <name evidence="3" type="ORF">ACJRO7_023958</name>
</gene>
<proteinExistence type="predicted"/>
<dbReference type="AlphaFoldDB" id="A0ABD3KCQ5"/>
<reference evidence="3 4" key="1">
    <citation type="submission" date="2024-11" db="EMBL/GenBank/DDBJ databases">
        <title>Chromosome-level genome assembly of Eucalyptus globulus Labill. provides insights into its genome evolution.</title>
        <authorList>
            <person name="Li X."/>
        </authorList>
    </citation>
    <scope>NUCLEOTIDE SEQUENCE [LARGE SCALE GENOMIC DNA]</scope>
    <source>
        <strain evidence="3">CL2024</strain>
        <tissue evidence="3">Fresh tender leaves</tissue>
    </source>
</reference>
<evidence type="ECO:0000256" key="1">
    <source>
        <dbReference type="ARBA" id="ARBA00022942"/>
    </source>
</evidence>